<keyword evidence="1" id="KW-0812">Transmembrane</keyword>
<sequence>MDGPVEDTPIFTNIPKSWFHKPAFRKLMSLPCWGGSYSYVTVETDPAQEVECIRAFQVTAAMEKRPAILGPVLGLPPGQPLPATLDDAVAALMQIYPPGVDDCKSLERFIRETNKAALKHGWTHDEVSKKIEGQQKLFEWMRILKAVPTEVNELLAAWNRLERDEIYDEVSELAYISPVTLQYLNIKVNAIKKQEERWQQGVQMSFGETLLFWLWGVIMQLVVIVPDTISVFLGAVLAVFRSGPIRLQSQIIAFGIWDFPWADERLARFITFQRYLGILPTALFGLCAIFDPNYRRTAFRGLGNLAAKASISISWQMFMHNWKNFFDLYFSRRIGRMRLTISEVAEVRSKHDRLKRCNAYAYAWFETYNHSNRFGAQVSYHKQDHQDAVSTLNWAAGIKEEVIVGDDLKSKSVIWAAFIVIGCLICVSTFPTDPYAGLIAIAYFGPLIIRAGMDVWDPSQSFDDLLRLFTTTAGPTFPSTMLLVVNVIYWGVTKKALFVGFRNARFVITFSILFVLSLYPKLWGECFKSGISWIQSRFATQMRFLIGRGDEPDGFRKVVHPDIPC</sequence>
<dbReference type="Proteomes" id="UP000516437">
    <property type="component" value="Chromosome 8"/>
</dbReference>
<evidence type="ECO:0000256" key="1">
    <source>
        <dbReference type="SAM" id="Phobius"/>
    </source>
</evidence>
<evidence type="ECO:0000313" key="2">
    <source>
        <dbReference type="EMBL" id="KAB1203965.1"/>
    </source>
</evidence>
<keyword evidence="3" id="KW-1185">Reference proteome</keyword>
<keyword evidence="1" id="KW-0472">Membrane</keyword>
<proteinExistence type="predicted"/>
<protein>
    <submittedName>
        <fullName evidence="2">Uncharacterized protein</fullName>
    </submittedName>
</protein>
<feature type="transmembrane region" description="Helical" evidence="1">
    <location>
        <begin position="413"/>
        <end position="430"/>
    </location>
</feature>
<dbReference type="OrthoDB" id="10496305at2759"/>
<dbReference type="EMBL" id="RXIC02000026">
    <property type="protein sequence ID" value="KAB1203965.1"/>
    <property type="molecule type" value="Genomic_DNA"/>
</dbReference>
<dbReference type="AlphaFoldDB" id="A0A6A1UU90"/>
<evidence type="ECO:0000313" key="3">
    <source>
        <dbReference type="Proteomes" id="UP000516437"/>
    </source>
</evidence>
<comment type="caution">
    <text evidence="2">The sequence shown here is derived from an EMBL/GenBank/DDBJ whole genome shotgun (WGS) entry which is preliminary data.</text>
</comment>
<reference evidence="2 3" key="1">
    <citation type="journal article" date="2019" name="Plant Biotechnol. J.">
        <title>The red bayberry genome and genetic basis of sex determination.</title>
        <authorList>
            <person name="Jia H.M."/>
            <person name="Jia H.J."/>
            <person name="Cai Q.L."/>
            <person name="Wang Y."/>
            <person name="Zhao H.B."/>
            <person name="Yang W.F."/>
            <person name="Wang G.Y."/>
            <person name="Li Y.H."/>
            <person name="Zhan D.L."/>
            <person name="Shen Y.T."/>
            <person name="Niu Q.F."/>
            <person name="Chang L."/>
            <person name="Qiu J."/>
            <person name="Zhao L."/>
            <person name="Xie H.B."/>
            <person name="Fu W.Y."/>
            <person name="Jin J."/>
            <person name="Li X.W."/>
            <person name="Jiao Y."/>
            <person name="Zhou C.C."/>
            <person name="Tu T."/>
            <person name="Chai C.Y."/>
            <person name="Gao J.L."/>
            <person name="Fan L.J."/>
            <person name="van de Weg E."/>
            <person name="Wang J.Y."/>
            <person name="Gao Z.S."/>
        </authorList>
    </citation>
    <scope>NUCLEOTIDE SEQUENCE [LARGE SCALE GENOMIC DNA]</scope>
    <source>
        <tissue evidence="2">Leaves</tissue>
    </source>
</reference>
<name>A0A6A1UU90_9ROSI</name>
<feature type="transmembrane region" description="Helical" evidence="1">
    <location>
        <begin position="496"/>
        <end position="519"/>
    </location>
</feature>
<accession>A0A6A1UU90</accession>
<gene>
    <name evidence="2" type="ORF">CJ030_MR8G001959</name>
</gene>
<feature type="transmembrane region" description="Helical" evidence="1">
    <location>
        <begin position="212"/>
        <end position="240"/>
    </location>
</feature>
<organism evidence="2 3">
    <name type="scientific">Morella rubra</name>
    <name type="common">Chinese bayberry</name>
    <dbReference type="NCBI Taxonomy" id="262757"/>
    <lineage>
        <taxon>Eukaryota</taxon>
        <taxon>Viridiplantae</taxon>
        <taxon>Streptophyta</taxon>
        <taxon>Embryophyta</taxon>
        <taxon>Tracheophyta</taxon>
        <taxon>Spermatophyta</taxon>
        <taxon>Magnoliopsida</taxon>
        <taxon>eudicotyledons</taxon>
        <taxon>Gunneridae</taxon>
        <taxon>Pentapetalae</taxon>
        <taxon>rosids</taxon>
        <taxon>fabids</taxon>
        <taxon>Fagales</taxon>
        <taxon>Myricaceae</taxon>
        <taxon>Morella</taxon>
    </lineage>
</organism>
<feature type="transmembrane region" description="Helical" evidence="1">
    <location>
        <begin position="465"/>
        <end position="490"/>
    </location>
</feature>
<keyword evidence="1" id="KW-1133">Transmembrane helix</keyword>
<feature type="transmembrane region" description="Helical" evidence="1">
    <location>
        <begin position="436"/>
        <end position="453"/>
    </location>
</feature>